<evidence type="ECO:0000259" key="11">
    <source>
        <dbReference type="Pfam" id="PF07732"/>
    </source>
</evidence>
<dbReference type="InterPro" id="IPR011706">
    <property type="entry name" value="Cu-oxidase_C"/>
</dbReference>
<name>A0A010RU43_9PEZI</name>
<dbReference type="InterPro" id="IPR002355">
    <property type="entry name" value="Cu_oxidase_Cu_BS"/>
</dbReference>
<dbReference type="Pfam" id="PF07731">
    <property type="entry name" value="Cu-oxidase_2"/>
    <property type="match status" value="1"/>
</dbReference>
<evidence type="ECO:0000256" key="7">
    <source>
        <dbReference type="ARBA" id="ARBA00023180"/>
    </source>
</evidence>
<evidence type="ECO:0000256" key="5">
    <source>
        <dbReference type="ARBA" id="ARBA00023002"/>
    </source>
</evidence>
<keyword evidence="5" id="KW-0560">Oxidoreductase</keyword>
<evidence type="ECO:0000256" key="4">
    <source>
        <dbReference type="ARBA" id="ARBA00022737"/>
    </source>
</evidence>
<dbReference type="OrthoDB" id="2121828at2759"/>
<evidence type="ECO:0000256" key="3">
    <source>
        <dbReference type="ARBA" id="ARBA00022729"/>
    </source>
</evidence>
<dbReference type="PROSITE" id="PS00079">
    <property type="entry name" value="MULTICOPPER_OXIDASE1"/>
    <property type="match status" value="1"/>
</dbReference>
<dbReference type="eggNOG" id="KOG1263">
    <property type="taxonomic scope" value="Eukaryota"/>
</dbReference>
<dbReference type="PANTHER" id="PTHR11709:SF488">
    <property type="entry name" value="LACCASE-RELATED"/>
    <property type="match status" value="1"/>
</dbReference>
<dbReference type="Gene3D" id="2.60.40.420">
    <property type="entry name" value="Cupredoxins - blue copper proteins"/>
    <property type="match status" value="3"/>
</dbReference>
<dbReference type="InterPro" id="IPR008972">
    <property type="entry name" value="Cupredoxin"/>
</dbReference>
<dbReference type="HOGENOM" id="CLU_006504_5_0_1"/>
<dbReference type="InterPro" id="IPR001117">
    <property type="entry name" value="Cu-oxidase_2nd"/>
</dbReference>
<dbReference type="KEGG" id="cfj:CFIO01_09046"/>
<feature type="signal peptide" evidence="8">
    <location>
        <begin position="1"/>
        <end position="19"/>
    </location>
</feature>
<dbReference type="CDD" id="cd13898">
    <property type="entry name" value="CuRO_3_Abr2_like"/>
    <property type="match status" value="1"/>
</dbReference>
<dbReference type="PANTHER" id="PTHR11709">
    <property type="entry name" value="MULTI-COPPER OXIDASE"/>
    <property type="match status" value="1"/>
</dbReference>
<sequence length="629" mass="70210">MHPVHVLSYLLPWPLSSWSSATSLDAGTSSIQQSVQRTVRFELHLTAGQVDALGAGPRAAILVNNSFTGPTLHLKQGDEVEVIVRNYLQEDTTIHFHGIEQRKTPWSDGVPGLTQGQIHPGASYRYQWTAEQSGTFFYHAHSKGQLMDGLYGAVIVDALPEVDRPFHLIDGSLKARQAMRRAEQNMQPLLLADWSQYKFDDFYHIEEIANFDLACTDAIIVNGIGSQYCLDPESLDSMTNPIILKMLQDLGEDHMTAKGCVPPIQALQGDYDVHLGKLPAESIRKCVGGINSKGNFTISVDSKEGWAALTFMNVGGLYPLQVSIDNHDLHVYAVDGQYIKPVVTDRVYVGNGNRVSVLVRLDQEPARYMIRMANDLLNQILGGFAELAYDRATKQPKNPQPKMNYAGQPLIKNIRSFKPEEGHPFPSQQPARSPDRTFKLYLRKPGRPYGAYEWSLSGHEVYNMTAEERDPPFLFRQPDEVPQSELILRTQVGEWIDIILETEGPFAQSHPVHKHGNKVYFLGSGVGKFPWATVEEAERALPPGAFNFENPSYQDTFTTPDIAGDAPAVWTVVRYKVESPGAWLLHCHVQTHHAGGMGVVMLDGIDKFPQVPTTYLEWNGFQPPSLDLK</sequence>
<dbReference type="GO" id="GO:0016491">
    <property type="term" value="F:oxidoreductase activity"/>
    <property type="evidence" value="ECO:0007669"/>
    <property type="project" value="UniProtKB-KW"/>
</dbReference>
<protein>
    <submittedName>
        <fullName evidence="12">Multicopper oxidase</fullName>
    </submittedName>
</protein>
<evidence type="ECO:0000313" key="12">
    <source>
        <dbReference type="EMBL" id="EXF84096.1"/>
    </source>
</evidence>
<evidence type="ECO:0000259" key="9">
    <source>
        <dbReference type="Pfam" id="PF00394"/>
    </source>
</evidence>
<proteinExistence type="inferred from homology"/>
<comment type="similarity">
    <text evidence="1">Belongs to the multicopper oxidase family.</text>
</comment>
<feature type="domain" description="Plastocyanin-like" evidence="11">
    <location>
        <begin position="47"/>
        <end position="158"/>
    </location>
</feature>
<dbReference type="FunFam" id="2.60.40.420:FF:000036">
    <property type="entry name" value="L-ascorbate oxidase"/>
    <property type="match status" value="1"/>
</dbReference>
<keyword evidence="4" id="KW-0677">Repeat</keyword>
<reference evidence="12 13" key="1">
    <citation type="submission" date="2014-02" db="EMBL/GenBank/DDBJ databases">
        <title>The genome sequence of Colletotrichum fioriniae PJ7.</title>
        <authorList>
            <person name="Baroncelli R."/>
            <person name="Thon M.R."/>
        </authorList>
    </citation>
    <scope>NUCLEOTIDE SEQUENCE [LARGE SCALE GENOMIC DNA]</scope>
    <source>
        <strain evidence="12 13">PJ7</strain>
    </source>
</reference>
<comment type="caution">
    <text evidence="12">The sequence shown here is derived from an EMBL/GenBank/DDBJ whole genome shotgun (WGS) entry which is preliminary data.</text>
</comment>
<dbReference type="Pfam" id="PF07732">
    <property type="entry name" value="Cu-oxidase_3"/>
    <property type="match status" value="1"/>
</dbReference>
<dbReference type="GO" id="GO:0005507">
    <property type="term" value="F:copper ion binding"/>
    <property type="evidence" value="ECO:0007669"/>
    <property type="project" value="InterPro"/>
</dbReference>
<dbReference type="EMBL" id="JARH01000203">
    <property type="protein sequence ID" value="EXF84096.1"/>
    <property type="molecule type" value="Genomic_DNA"/>
</dbReference>
<keyword evidence="6" id="KW-0186">Copper</keyword>
<evidence type="ECO:0000256" key="8">
    <source>
        <dbReference type="SAM" id="SignalP"/>
    </source>
</evidence>
<evidence type="ECO:0000256" key="2">
    <source>
        <dbReference type="ARBA" id="ARBA00022723"/>
    </source>
</evidence>
<evidence type="ECO:0000256" key="6">
    <source>
        <dbReference type="ARBA" id="ARBA00023008"/>
    </source>
</evidence>
<accession>A0A010RU43</accession>
<dbReference type="CDD" id="cd13850">
    <property type="entry name" value="CuRO_1_Abr2_like"/>
    <property type="match status" value="1"/>
</dbReference>
<dbReference type="SUPFAM" id="SSF49503">
    <property type="entry name" value="Cupredoxins"/>
    <property type="match status" value="3"/>
</dbReference>
<dbReference type="InterPro" id="IPR033138">
    <property type="entry name" value="Cu_oxidase_CS"/>
</dbReference>
<dbReference type="PROSITE" id="PS00080">
    <property type="entry name" value="MULTICOPPER_OXIDASE2"/>
    <property type="match status" value="1"/>
</dbReference>
<evidence type="ECO:0000259" key="10">
    <source>
        <dbReference type="Pfam" id="PF07731"/>
    </source>
</evidence>
<dbReference type="InterPro" id="IPR045087">
    <property type="entry name" value="Cu-oxidase_fam"/>
</dbReference>
<keyword evidence="7" id="KW-0325">Glycoprotein</keyword>
<evidence type="ECO:0000256" key="1">
    <source>
        <dbReference type="ARBA" id="ARBA00010609"/>
    </source>
</evidence>
<keyword evidence="3 8" id="KW-0732">Signal</keyword>
<dbReference type="AlphaFoldDB" id="A0A010RU43"/>
<feature type="chain" id="PRO_5001456114" evidence="8">
    <location>
        <begin position="20"/>
        <end position="629"/>
    </location>
</feature>
<feature type="domain" description="Plastocyanin-like" evidence="10">
    <location>
        <begin position="460"/>
        <end position="603"/>
    </location>
</feature>
<feature type="domain" description="Plastocyanin-like" evidence="9">
    <location>
        <begin position="295"/>
        <end position="372"/>
    </location>
</feature>
<gene>
    <name evidence="12" type="ORF">CFIO01_09046</name>
</gene>
<organism evidence="12 13">
    <name type="scientific">Colletotrichum fioriniae PJ7</name>
    <dbReference type="NCBI Taxonomy" id="1445577"/>
    <lineage>
        <taxon>Eukaryota</taxon>
        <taxon>Fungi</taxon>
        <taxon>Dikarya</taxon>
        <taxon>Ascomycota</taxon>
        <taxon>Pezizomycotina</taxon>
        <taxon>Sordariomycetes</taxon>
        <taxon>Hypocreomycetidae</taxon>
        <taxon>Glomerellales</taxon>
        <taxon>Glomerellaceae</taxon>
        <taxon>Colletotrichum</taxon>
        <taxon>Colletotrichum acutatum species complex</taxon>
    </lineage>
</organism>
<keyword evidence="13" id="KW-1185">Reference proteome</keyword>
<dbReference type="Proteomes" id="UP000020467">
    <property type="component" value="Unassembled WGS sequence"/>
</dbReference>
<evidence type="ECO:0000313" key="13">
    <source>
        <dbReference type="Proteomes" id="UP000020467"/>
    </source>
</evidence>
<dbReference type="Pfam" id="PF00394">
    <property type="entry name" value="Cu-oxidase"/>
    <property type="match status" value="1"/>
</dbReference>
<keyword evidence="2" id="KW-0479">Metal-binding</keyword>
<dbReference type="InterPro" id="IPR011707">
    <property type="entry name" value="Cu-oxidase-like_N"/>
</dbReference>